<keyword evidence="2" id="KW-0663">Pyridoxal phosphate</keyword>
<organism evidence="7 8">
    <name type="scientific">Gaetbulibacter aquiaggeris</name>
    <dbReference type="NCBI Taxonomy" id="1735373"/>
    <lineage>
        <taxon>Bacteria</taxon>
        <taxon>Pseudomonadati</taxon>
        <taxon>Bacteroidota</taxon>
        <taxon>Flavobacteriia</taxon>
        <taxon>Flavobacteriales</taxon>
        <taxon>Flavobacteriaceae</taxon>
        <taxon>Gaetbulibacter</taxon>
    </lineage>
</organism>
<sequence>MHFNINHILINSGFKLESLNDTIYLNLYEALKNAILSETLDSKIKLPPSRVLAKDLKISRSTVLKAYDLLVLEKYVTSVKGSGYFINSITDKKNHKNLHIPIERAKYPKLSKKGIAFQKNIHLINDTQSNSEIAFKPGLPPLDIFPISQWKNLSNSYWGGIKSSELSYSKSIGLQSLRENIANYLKIYRNITCHASQIIITTGSLHSLYLIGNALINKKDKVLMEHITYPHAYRLFSSLQAKITQVDLNNSETLIGNLKNNLAKLIYTIPSNQNFLGNKLSMSKRVQLLEWASANGALIIEDDYEHEFSNWNKPIDSIYSLDKQDRVIYLGTFNKLLHPSIRLGYMIVPNYFQNTILNIIEQSNRFVSAELQKVMSMFIEKDYLNKHIRNVVAVAQERKELFTENFISNFGDEIVLDSSSTGLNILGKFKDPNINDQMVSDYLRQKGLITNPLSKYYVSTPAENGLVMGYSCVNNKLIKESLSKMKTEFNNFIFNS</sequence>
<name>A0ABW7MPT1_9FLAO</name>
<accession>A0ABW7MPT1</accession>
<reference evidence="7 8" key="1">
    <citation type="submission" date="2024-02" db="EMBL/GenBank/DDBJ databases">
        <title>A Gaetbulibacter species isolated from tidal flats and genomic insights of their niches.</title>
        <authorList>
            <person name="Ye Y."/>
        </authorList>
    </citation>
    <scope>NUCLEOTIDE SEQUENCE [LARGE SCALE GENOMIC DNA]</scope>
    <source>
        <strain evidence="7 8">KEM-8</strain>
    </source>
</reference>
<comment type="caution">
    <text evidence="7">The sequence shown here is derived from an EMBL/GenBank/DDBJ whole genome shotgun (WGS) entry which is preliminary data.</text>
</comment>
<dbReference type="Gene3D" id="3.40.640.10">
    <property type="entry name" value="Type I PLP-dependent aspartate aminotransferase-like (Major domain)"/>
    <property type="match status" value="1"/>
</dbReference>
<keyword evidence="8" id="KW-1185">Reference proteome</keyword>
<evidence type="ECO:0000256" key="3">
    <source>
        <dbReference type="ARBA" id="ARBA00023015"/>
    </source>
</evidence>
<dbReference type="InterPro" id="IPR036390">
    <property type="entry name" value="WH_DNA-bd_sf"/>
</dbReference>
<comment type="similarity">
    <text evidence="1">In the C-terminal section; belongs to the class-I pyridoxal-phosphate-dependent aminotransferase family.</text>
</comment>
<evidence type="ECO:0000256" key="4">
    <source>
        <dbReference type="ARBA" id="ARBA00023125"/>
    </source>
</evidence>
<evidence type="ECO:0000256" key="1">
    <source>
        <dbReference type="ARBA" id="ARBA00005384"/>
    </source>
</evidence>
<dbReference type="PROSITE" id="PS50949">
    <property type="entry name" value="HTH_GNTR"/>
    <property type="match status" value="1"/>
</dbReference>
<keyword evidence="7" id="KW-0808">Transferase</keyword>
<dbReference type="InterPro" id="IPR036388">
    <property type="entry name" value="WH-like_DNA-bd_sf"/>
</dbReference>
<dbReference type="SUPFAM" id="SSF46785">
    <property type="entry name" value="Winged helix' DNA-binding domain"/>
    <property type="match status" value="1"/>
</dbReference>
<dbReference type="InterPro" id="IPR000524">
    <property type="entry name" value="Tscrpt_reg_HTH_GntR"/>
</dbReference>
<keyword evidence="5" id="KW-0804">Transcription</keyword>
<keyword evidence="7" id="KW-0032">Aminotransferase</keyword>
<keyword evidence="4" id="KW-0238">DNA-binding</keyword>
<dbReference type="RefSeq" id="WP_395438091.1">
    <property type="nucleotide sequence ID" value="NZ_JBAWKC010000002.1"/>
</dbReference>
<keyword evidence="3" id="KW-0805">Transcription regulation</keyword>
<dbReference type="Pfam" id="PF00392">
    <property type="entry name" value="GntR"/>
    <property type="match status" value="1"/>
</dbReference>
<dbReference type="PANTHER" id="PTHR46577">
    <property type="entry name" value="HTH-TYPE TRANSCRIPTIONAL REGULATORY PROTEIN GABR"/>
    <property type="match status" value="1"/>
</dbReference>
<dbReference type="InterPro" id="IPR015424">
    <property type="entry name" value="PyrdxlP-dep_Trfase"/>
</dbReference>
<dbReference type="GO" id="GO:0008483">
    <property type="term" value="F:transaminase activity"/>
    <property type="evidence" value="ECO:0007669"/>
    <property type="project" value="UniProtKB-KW"/>
</dbReference>
<evidence type="ECO:0000313" key="8">
    <source>
        <dbReference type="Proteomes" id="UP001610104"/>
    </source>
</evidence>
<gene>
    <name evidence="7" type="ORF">V8G56_08860</name>
</gene>
<dbReference type="SUPFAM" id="SSF53383">
    <property type="entry name" value="PLP-dependent transferases"/>
    <property type="match status" value="1"/>
</dbReference>
<dbReference type="SMART" id="SM00345">
    <property type="entry name" value="HTH_GNTR"/>
    <property type="match status" value="1"/>
</dbReference>
<dbReference type="CDD" id="cd07377">
    <property type="entry name" value="WHTH_GntR"/>
    <property type="match status" value="1"/>
</dbReference>
<evidence type="ECO:0000256" key="2">
    <source>
        <dbReference type="ARBA" id="ARBA00022898"/>
    </source>
</evidence>
<evidence type="ECO:0000256" key="5">
    <source>
        <dbReference type="ARBA" id="ARBA00023163"/>
    </source>
</evidence>
<dbReference type="InterPro" id="IPR015421">
    <property type="entry name" value="PyrdxlP-dep_Trfase_major"/>
</dbReference>
<evidence type="ECO:0000313" key="7">
    <source>
        <dbReference type="EMBL" id="MFH6768844.1"/>
    </source>
</evidence>
<feature type="domain" description="HTH gntR-type" evidence="6">
    <location>
        <begin position="21"/>
        <end position="89"/>
    </location>
</feature>
<dbReference type="EMBL" id="JBAWKC010000002">
    <property type="protein sequence ID" value="MFH6768844.1"/>
    <property type="molecule type" value="Genomic_DNA"/>
</dbReference>
<dbReference type="PANTHER" id="PTHR46577:SF1">
    <property type="entry name" value="HTH-TYPE TRANSCRIPTIONAL REGULATORY PROTEIN GABR"/>
    <property type="match status" value="1"/>
</dbReference>
<dbReference type="InterPro" id="IPR004839">
    <property type="entry name" value="Aminotransferase_I/II_large"/>
</dbReference>
<protein>
    <submittedName>
        <fullName evidence="7">PLP-dependent aminotransferase family protein</fullName>
    </submittedName>
</protein>
<dbReference type="Pfam" id="PF00155">
    <property type="entry name" value="Aminotran_1_2"/>
    <property type="match status" value="1"/>
</dbReference>
<proteinExistence type="inferred from homology"/>
<dbReference type="Gene3D" id="1.10.10.10">
    <property type="entry name" value="Winged helix-like DNA-binding domain superfamily/Winged helix DNA-binding domain"/>
    <property type="match status" value="1"/>
</dbReference>
<dbReference type="Proteomes" id="UP001610104">
    <property type="component" value="Unassembled WGS sequence"/>
</dbReference>
<dbReference type="CDD" id="cd00609">
    <property type="entry name" value="AAT_like"/>
    <property type="match status" value="1"/>
</dbReference>
<dbReference type="InterPro" id="IPR051446">
    <property type="entry name" value="HTH_trans_reg/aminotransferase"/>
</dbReference>
<evidence type="ECO:0000259" key="6">
    <source>
        <dbReference type="PROSITE" id="PS50949"/>
    </source>
</evidence>